<protein>
    <recommendedName>
        <fullName evidence="3">DUF3892 domain-containing protein</fullName>
    </recommendedName>
</protein>
<reference evidence="1 2" key="1">
    <citation type="submission" date="2020-08" db="EMBL/GenBank/DDBJ databases">
        <title>Sequencing the genomes of 1000 actinobacteria strains.</title>
        <authorList>
            <person name="Klenk H.-P."/>
        </authorList>
    </citation>
    <scope>NUCLEOTIDE SEQUENCE [LARGE SCALE GENOMIC DNA]</scope>
    <source>
        <strain evidence="1 2">DSM 44230</strain>
    </source>
</reference>
<dbReference type="AlphaFoldDB" id="A0A7W7FQQ6"/>
<name>A0A7W7FQQ6_9PSEU</name>
<evidence type="ECO:0000313" key="1">
    <source>
        <dbReference type="EMBL" id="MBB4674392.1"/>
    </source>
</evidence>
<keyword evidence="2" id="KW-1185">Reference proteome</keyword>
<evidence type="ECO:0000313" key="2">
    <source>
        <dbReference type="Proteomes" id="UP000533598"/>
    </source>
</evidence>
<evidence type="ECO:0008006" key="3">
    <source>
        <dbReference type="Google" id="ProtNLM"/>
    </source>
</evidence>
<gene>
    <name evidence="1" type="ORF">HNR67_000510</name>
</gene>
<dbReference type="RefSeq" id="WP_185000515.1">
    <property type="nucleotide sequence ID" value="NZ_BAAAUI010000003.1"/>
</dbReference>
<sequence length="88" mass="10105">MEVRITHIHLSGGETYRHIQSVRWQNADNSSEWDTDSTATMVGRLRRGWRVFVWSGWSKVEVVAVGGRYLSTETGGQLSQELLKLPRF</sequence>
<comment type="caution">
    <text evidence="1">The sequence shown here is derived from an EMBL/GenBank/DDBJ whole genome shotgun (WGS) entry which is preliminary data.</text>
</comment>
<accession>A0A7W7FQQ6</accession>
<proteinExistence type="predicted"/>
<dbReference type="Proteomes" id="UP000533598">
    <property type="component" value="Unassembled WGS sequence"/>
</dbReference>
<dbReference type="EMBL" id="JACHMH010000001">
    <property type="protein sequence ID" value="MBB4674392.1"/>
    <property type="molecule type" value="Genomic_DNA"/>
</dbReference>
<organism evidence="1 2">
    <name type="scientific">Crossiella cryophila</name>
    <dbReference type="NCBI Taxonomy" id="43355"/>
    <lineage>
        <taxon>Bacteria</taxon>
        <taxon>Bacillati</taxon>
        <taxon>Actinomycetota</taxon>
        <taxon>Actinomycetes</taxon>
        <taxon>Pseudonocardiales</taxon>
        <taxon>Pseudonocardiaceae</taxon>
        <taxon>Crossiella</taxon>
    </lineage>
</organism>